<evidence type="ECO:0000313" key="1">
    <source>
        <dbReference type="EMBL" id="KAK2119950.1"/>
    </source>
</evidence>
<organism evidence="1 2">
    <name type="scientific">Saguinus oedipus</name>
    <name type="common">Cotton-top tamarin</name>
    <name type="synonym">Oedipomidas oedipus</name>
    <dbReference type="NCBI Taxonomy" id="9490"/>
    <lineage>
        <taxon>Eukaryota</taxon>
        <taxon>Metazoa</taxon>
        <taxon>Chordata</taxon>
        <taxon>Craniata</taxon>
        <taxon>Vertebrata</taxon>
        <taxon>Euteleostomi</taxon>
        <taxon>Mammalia</taxon>
        <taxon>Eutheria</taxon>
        <taxon>Euarchontoglires</taxon>
        <taxon>Primates</taxon>
        <taxon>Haplorrhini</taxon>
        <taxon>Platyrrhini</taxon>
        <taxon>Cebidae</taxon>
        <taxon>Callitrichinae</taxon>
        <taxon>Saguinus</taxon>
    </lineage>
</organism>
<dbReference type="EMBL" id="JASSZA010000001">
    <property type="protein sequence ID" value="KAK2119950.1"/>
    <property type="molecule type" value="Genomic_DNA"/>
</dbReference>
<accession>A0ABQ9WEN8</accession>
<dbReference type="PANTHER" id="PTHR47056">
    <property type="entry name" value="RHO GUANINE NUCLEOTIDE EXCHANGE FACTOR 39"/>
    <property type="match status" value="1"/>
</dbReference>
<proteinExistence type="predicted"/>
<dbReference type="Proteomes" id="UP001266305">
    <property type="component" value="Unassembled WGS sequence"/>
</dbReference>
<keyword evidence="2" id="KW-1185">Reference proteome</keyword>
<dbReference type="InterPro" id="IPR011993">
    <property type="entry name" value="PH-like_dom_sf"/>
</dbReference>
<reference evidence="1 2" key="1">
    <citation type="submission" date="2023-05" db="EMBL/GenBank/DDBJ databases">
        <title>B98-5 Cell Line De Novo Hybrid Assembly: An Optical Mapping Approach.</title>
        <authorList>
            <person name="Kananen K."/>
            <person name="Auerbach J.A."/>
            <person name="Kautto E."/>
            <person name="Blachly J.S."/>
        </authorList>
    </citation>
    <scope>NUCLEOTIDE SEQUENCE [LARGE SCALE GENOMIC DNA]</scope>
    <source>
        <strain evidence="1">B95-8</strain>
        <tissue evidence="1">Cell line</tissue>
    </source>
</reference>
<dbReference type="Gene3D" id="2.30.29.30">
    <property type="entry name" value="Pleckstrin-homology domain (PH domain)/Phosphotyrosine-binding domain (PTB)"/>
    <property type="match status" value="1"/>
</dbReference>
<dbReference type="InterPro" id="IPR042987">
    <property type="entry name" value="ARHGEF39"/>
</dbReference>
<evidence type="ECO:0000313" key="2">
    <source>
        <dbReference type="Proteomes" id="UP001266305"/>
    </source>
</evidence>
<comment type="caution">
    <text evidence="1">The sequence shown here is derived from an EMBL/GenBank/DDBJ whole genome shotgun (WGS) entry which is preliminary data.</text>
</comment>
<protein>
    <submittedName>
        <fullName evidence="1">Rho guanine nucleotide exchange factor 39</fullName>
    </submittedName>
</protein>
<name>A0ABQ9WEN8_SAGOE</name>
<sequence>MNTVSLLLCFFFKKSYPDPAPSQNNLFHHHATQSQSYMGSKVGDVIPGAARLISETAQRVRTIDQKQKNNQHLRRVQALLSGRKAKGLTSGRWFLHQGWLLVVPLHGEPRPRMFFLFTDVLLMAKPRPPLHLLQSGTFACKALYPMAQCQLRRVFGHSGGPCGGLLSVSNRWEP</sequence>
<gene>
    <name evidence="1" type="primary">ARHGEF39_1</name>
    <name evidence="1" type="ORF">P7K49_001336</name>
</gene>
<dbReference type="SUPFAM" id="SSF50729">
    <property type="entry name" value="PH domain-like"/>
    <property type="match status" value="1"/>
</dbReference>
<dbReference type="PANTHER" id="PTHR47056:SF1">
    <property type="entry name" value="RHO GUANINE NUCLEOTIDE EXCHANGE FACTOR 39"/>
    <property type="match status" value="1"/>
</dbReference>